<sequence length="313" mass="35344">MPKEILTRLLEITVYSAVLMFAVLLVRLLLRRWLSPALKYALWFIVLLRLLVPVTLESGFHLISLPQSQTPTVALQPIGTTAEPILDAAAPSKEPEPAADAPAGMQTITDSPHVSAQPLTLWQWLLIAWAAGFALVLAAHLTLSLQLNRRIKQLGCPPGEKTQTLYREVKQGMRIRADVPIVLMADIKSPALTVQFRPKLLLPDRLLYAADREHMAFAMAHELMHYRRRDYLVCLLISLLRAVYWFNPVVWIMPRILRLDMESACDAMVVKSMNREQKLSYVNLLLALAEETSAKEITEKGDFTHETIQPVVN</sequence>
<gene>
    <name evidence="3" type="primary">blaR1_1</name>
    <name evidence="3" type="ORF">SDC9_71555</name>
</gene>
<comment type="caution">
    <text evidence="3">The sequence shown here is derived from an EMBL/GenBank/DDBJ whole genome shotgun (WGS) entry which is preliminary data.</text>
</comment>
<evidence type="ECO:0000256" key="1">
    <source>
        <dbReference type="SAM" id="Phobius"/>
    </source>
</evidence>
<feature type="transmembrane region" description="Helical" evidence="1">
    <location>
        <begin position="12"/>
        <end position="30"/>
    </location>
</feature>
<dbReference type="CDD" id="cd07341">
    <property type="entry name" value="M56_BlaR1_MecR1_like"/>
    <property type="match status" value="1"/>
</dbReference>
<keyword evidence="1" id="KW-0472">Membrane</keyword>
<dbReference type="InterPro" id="IPR008756">
    <property type="entry name" value="Peptidase_M56"/>
</dbReference>
<name>A0A644Y922_9ZZZZ</name>
<dbReference type="Pfam" id="PF05569">
    <property type="entry name" value="Peptidase_M56"/>
    <property type="match status" value="1"/>
</dbReference>
<evidence type="ECO:0000259" key="2">
    <source>
        <dbReference type="Pfam" id="PF05569"/>
    </source>
</evidence>
<dbReference type="EMBL" id="VSSQ01004406">
    <property type="protein sequence ID" value="MPM25065.1"/>
    <property type="molecule type" value="Genomic_DNA"/>
</dbReference>
<feature type="transmembrane region" description="Helical" evidence="1">
    <location>
        <begin position="37"/>
        <end position="56"/>
    </location>
</feature>
<organism evidence="3">
    <name type="scientific">bioreactor metagenome</name>
    <dbReference type="NCBI Taxonomy" id="1076179"/>
    <lineage>
        <taxon>unclassified sequences</taxon>
        <taxon>metagenomes</taxon>
        <taxon>ecological metagenomes</taxon>
    </lineage>
</organism>
<feature type="domain" description="Peptidase M56" evidence="2">
    <location>
        <begin position="9"/>
        <end position="296"/>
    </location>
</feature>
<dbReference type="InterPro" id="IPR052173">
    <property type="entry name" value="Beta-lactam_resp_regulator"/>
</dbReference>
<dbReference type="AlphaFoldDB" id="A0A644Y922"/>
<dbReference type="PANTHER" id="PTHR34978:SF3">
    <property type="entry name" value="SLR0241 PROTEIN"/>
    <property type="match status" value="1"/>
</dbReference>
<dbReference type="PANTHER" id="PTHR34978">
    <property type="entry name" value="POSSIBLE SENSOR-TRANSDUCER PROTEIN BLAR"/>
    <property type="match status" value="1"/>
</dbReference>
<protein>
    <submittedName>
        <fullName evidence="3">Regulatory protein BlaR1</fullName>
    </submittedName>
</protein>
<keyword evidence="1" id="KW-0812">Transmembrane</keyword>
<feature type="transmembrane region" description="Helical" evidence="1">
    <location>
        <begin position="231"/>
        <end position="253"/>
    </location>
</feature>
<keyword evidence="1" id="KW-1133">Transmembrane helix</keyword>
<evidence type="ECO:0000313" key="3">
    <source>
        <dbReference type="EMBL" id="MPM25065.1"/>
    </source>
</evidence>
<feature type="transmembrane region" description="Helical" evidence="1">
    <location>
        <begin position="121"/>
        <end position="143"/>
    </location>
</feature>
<reference evidence="3" key="1">
    <citation type="submission" date="2019-08" db="EMBL/GenBank/DDBJ databases">
        <authorList>
            <person name="Kucharzyk K."/>
            <person name="Murdoch R.W."/>
            <person name="Higgins S."/>
            <person name="Loffler F."/>
        </authorList>
    </citation>
    <scope>NUCLEOTIDE SEQUENCE</scope>
</reference>
<accession>A0A644Y922</accession>
<proteinExistence type="predicted"/>